<comment type="caution">
    <text evidence="2">The sequence shown here is derived from an EMBL/GenBank/DDBJ whole genome shotgun (WGS) entry which is preliminary data.</text>
</comment>
<dbReference type="Proteomes" id="UP001548832">
    <property type="component" value="Unassembled WGS sequence"/>
</dbReference>
<dbReference type="EMBL" id="JBEWSZ010000029">
    <property type="protein sequence ID" value="MET2833104.1"/>
    <property type="molecule type" value="Genomic_DNA"/>
</dbReference>
<feature type="non-terminal residue" evidence="2">
    <location>
        <position position="1"/>
    </location>
</feature>
<keyword evidence="3" id="KW-1185">Reference proteome</keyword>
<dbReference type="SUPFAM" id="SSF52777">
    <property type="entry name" value="CoA-dependent acyltransferases"/>
    <property type="match status" value="1"/>
</dbReference>
<dbReference type="Gene3D" id="3.30.559.30">
    <property type="entry name" value="Nonribosomal peptide synthetase, condensation domain"/>
    <property type="match status" value="1"/>
</dbReference>
<feature type="region of interest" description="Disordered" evidence="1">
    <location>
        <begin position="95"/>
        <end position="114"/>
    </location>
</feature>
<proteinExistence type="predicted"/>
<name>A0ABV2DTE6_9HYPH</name>
<gene>
    <name evidence="2" type="ORF">ABVQ20_40185</name>
</gene>
<dbReference type="RefSeq" id="WP_354465380.1">
    <property type="nucleotide sequence ID" value="NZ_JBEWSZ010000029.1"/>
</dbReference>
<protein>
    <submittedName>
        <fullName evidence="2">Uncharacterized protein</fullName>
    </submittedName>
</protein>
<reference evidence="2 3" key="1">
    <citation type="submission" date="2024-06" db="EMBL/GenBank/DDBJ databases">
        <authorList>
            <person name="Kim D.-U."/>
        </authorList>
    </citation>
    <scope>NUCLEOTIDE SEQUENCE [LARGE SCALE GENOMIC DNA]</scope>
    <source>
        <strain evidence="2 3">KACC15460</strain>
    </source>
</reference>
<evidence type="ECO:0000313" key="3">
    <source>
        <dbReference type="Proteomes" id="UP001548832"/>
    </source>
</evidence>
<organism evidence="2 3">
    <name type="scientific">Mesorhizobium shangrilense</name>
    <dbReference type="NCBI Taxonomy" id="460060"/>
    <lineage>
        <taxon>Bacteria</taxon>
        <taxon>Pseudomonadati</taxon>
        <taxon>Pseudomonadota</taxon>
        <taxon>Alphaproteobacteria</taxon>
        <taxon>Hyphomicrobiales</taxon>
        <taxon>Phyllobacteriaceae</taxon>
        <taxon>Mesorhizobium</taxon>
    </lineage>
</organism>
<sequence>AYWLRTLAGAPTVLKLPTDQPRPAQQDYSGSYVEFALHEPLTAQLKALSRRGNLDTSGEHDNTVVPLAAWPVVPARLTGPDKLLCSINQIRANECDSGQTSREIAHAGSRRVEP</sequence>
<evidence type="ECO:0000256" key="1">
    <source>
        <dbReference type="SAM" id="MobiDB-lite"/>
    </source>
</evidence>
<evidence type="ECO:0000313" key="2">
    <source>
        <dbReference type="EMBL" id="MET2833104.1"/>
    </source>
</evidence>
<accession>A0ABV2DTE6</accession>